<dbReference type="InterPro" id="IPR051798">
    <property type="entry name" value="Class-II_PLP-Dep_Aminotrans"/>
</dbReference>
<dbReference type="OrthoDB" id="9802872at2"/>
<evidence type="ECO:0000256" key="4">
    <source>
        <dbReference type="ARBA" id="ARBA00023239"/>
    </source>
</evidence>
<dbReference type="PANTHER" id="PTHR43525">
    <property type="entry name" value="PROTEIN MALY"/>
    <property type="match status" value="1"/>
</dbReference>
<dbReference type="PANTHER" id="PTHR43525:SF1">
    <property type="entry name" value="PROTEIN MALY"/>
    <property type="match status" value="1"/>
</dbReference>
<dbReference type="NCBIfam" id="TIGR04350">
    <property type="entry name" value="C_S_lyase_PatB"/>
    <property type="match status" value="1"/>
</dbReference>
<feature type="domain" description="Aminotransferase class I/classII large" evidence="6">
    <location>
        <begin position="31"/>
        <end position="382"/>
    </location>
</feature>
<dbReference type="GO" id="GO:0030170">
    <property type="term" value="F:pyridoxal phosphate binding"/>
    <property type="evidence" value="ECO:0007669"/>
    <property type="project" value="InterPro"/>
</dbReference>
<dbReference type="SUPFAM" id="SSF53383">
    <property type="entry name" value="PLP-dependent transferases"/>
    <property type="match status" value="1"/>
</dbReference>
<dbReference type="InterPro" id="IPR015421">
    <property type="entry name" value="PyrdxlP-dep_Trfase_major"/>
</dbReference>
<comment type="caution">
    <text evidence="7">The sequence shown here is derived from an EMBL/GenBank/DDBJ whole genome shotgun (WGS) entry which is preliminary data.</text>
</comment>
<keyword evidence="8" id="KW-1185">Reference proteome</keyword>
<dbReference type="Gene3D" id="3.40.640.10">
    <property type="entry name" value="Type I PLP-dependent aspartate aminotransferase-like (Major domain)"/>
    <property type="match status" value="1"/>
</dbReference>
<evidence type="ECO:0000256" key="5">
    <source>
        <dbReference type="ARBA" id="ARBA00037974"/>
    </source>
</evidence>
<dbReference type="InterPro" id="IPR027619">
    <property type="entry name" value="C-S_lyase_PatB-like"/>
</dbReference>
<dbReference type="Pfam" id="PF00155">
    <property type="entry name" value="Aminotran_1_2"/>
    <property type="match status" value="1"/>
</dbReference>
<dbReference type="GO" id="GO:0047804">
    <property type="term" value="F:cysteine-S-conjugate beta-lyase activity"/>
    <property type="evidence" value="ECO:0007669"/>
    <property type="project" value="UniProtKB-EC"/>
</dbReference>
<gene>
    <name evidence="7" type="ORF">EDM56_12555</name>
</gene>
<proteinExistence type="inferred from homology"/>
<accession>A0A3M8DPC3</accession>
<dbReference type="Proteomes" id="UP000271031">
    <property type="component" value="Unassembled WGS sequence"/>
</dbReference>
<evidence type="ECO:0000256" key="1">
    <source>
        <dbReference type="ARBA" id="ARBA00001933"/>
    </source>
</evidence>
<keyword evidence="7" id="KW-0808">Transferase</keyword>
<sequence>MKYDFDQVIDRANTACEKWDDLQNRFGVNDVIPMWVADMDFKSPPSVIQALTQRVEHGIYGYACRPDSYIDALVQWVKRRHQWSIEGEWMAHTPGILPAISVIINSFTQPGDKIMIQTPVYHPFARIITSLGRQVVNNSLKFENGRYTMDFADLEAKLDGGVKILVLCNPHNPVGRVWSREELTMLGQICIKNKILVISDEIHCDLVYKGYKHTPFAAVSEAFAEQSFTCIAPSKTFNLAGLQTSCIIIPNEALRERFNQSINSLAIGSPNALGITATEIAYRSGDEWLEQAIDYIQGNLAFLVRYFQENIPQIKVIQPESTYLVWLDCRELGLAADELATFMLTKARVAMNEGHIFGTDGEGFMRMNIGCPRSLLEKSVHQIKEAVTFLCRA</sequence>
<evidence type="ECO:0000313" key="7">
    <source>
        <dbReference type="EMBL" id="RNB89976.1"/>
    </source>
</evidence>
<reference evidence="7 8" key="1">
    <citation type="submission" date="2018-10" db="EMBL/GenBank/DDBJ databases">
        <title>Phylogenomics of Brevibacillus.</title>
        <authorList>
            <person name="Dunlap C."/>
        </authorList>
    </citation>
    <scope>NUCLEOTIDE SEQUENCE [LARGE SCALE GENOMIC DNA]</scope>
    <source>
        <strain evidence="7 8">JCM 15716</strain>
    </source>
</reference>
<dbReference type="EC" id="4.4.1.13" evidence="2"/>
<evidence type="ECO:0000313" key="8">
    <source>
        <dbReference type="Proteomes" id="UP000271031"/>
    </source>
</evidence>
<dbReference type="Gene3D" id="3.90.1150.10">
    <property type="entry name" value="Aspartate Aminotransferase, domain 1"/>
    <property type="match status" value="1"/>
</dbReference>
<evidence type="ECO:0000256" key="2">
    <source>
        <dbReference type="ARBA" id="ARBA00012224"/>
    </source>
</evidence>
<evidence type="ECO:0000256" key="3">
    <source>
        <dbReference type="ARBA" id="ARBA00022898"/>
    </source>
</evidence>
<protein>
    <recommendedName>
        <fullName evidence="2">cysteine-S-conjugate beta-lyase</fullName>
        <ecNumber evidence="2">4.4.1.13</ecNumber>
    </recommendedName>
</protein>
<comment type="cofactor">
    <cofactor evidence="1">
        <name>pyridoxal 5'-phosphate</name>
        <dbReference type="ChEBI" id="CHEBI:597326"/>
    </cofactor>
</comment>
<evidence type="ECO:0000259" key="6">
    <source>
        <dbReference type="Pfam" id="PF00155"/>
    </source>
</evidence>
<dbReference type="InterPro" id="IPR015424">
    <property type="entry name" value="PyrdxlP-dep_Trfase"/>
</dbReference>
<keyword evidence="7" id="KW-0032">Aminotransferase</keyword>
<dbReference type="EMBL" id="RHHQ01000008">
    <property type="protein sequence ID" value="RNB89976.1"/>
    <property type="molecule type" value="Genomic_DNA"/>
</dbReference>
<dbReference type="InterPro" id="IPR004839">
    <property type="entry name" value="Aminotransferase_I/II_large"/>
</dbReference>
<name>A0A3M8DPC3_9BACL</name>
<comment type="similarity">
    <text evidence="5">Belongs to the class-II pyridoxal-phosphate-dependent aminotransferase family. MalY/PatB cystathionine beta-lyase subfamily.</text>
</comment>
<dbReference type="GO" id="GO:0008483">
    <property type="term" value="F:transaminase activity"/>
    <property type="evidence" value="ECO:0007669"/>
    <property type="project" value="UniProtKB-KW"/>
</dbReference>
<keyword evidence="3" id="KW-0663">Pyridoxal phosphate</keyword>
<keyword evidence="4" id="KW-0456">Lyase</keyword>
<dbReference type="InterPro" id="IPR015422">
    <property type="entry name" value="PyrdxlP-dep_Trfase_small"/>
</dbReference>
<dbReference type="CDD" id="cd00609">
    <property type="entry name" value="AAT_like"/>
    <property type="match status" value="1"/>
</dbReference>
<dbReference type="AlphaFoldDB" id="A0A3M8DPC3"/>
<organism evidence="7 8">
    <name type="scientific">Brevibacillus fluminis</name>
    <dbReference type="NCBI Taxonomy" id="511487"/>
    <lineage>
        <taxon>Bacteria</taxon>
        <taxon>Bacillati</taxon>
        <taxon>Bacillota</taxon>
        <taxon>Bacilli</taxon>
        <taxon>Bacillales</taxon>
        <taxon>Paenibacillaceae</taxon>
        <taxon>Brevibacillus</taxon>
    </lineage>
</organism>